<gene>
    <name evidence="2" type="ORF">DFP72DRAFT_927282</name>
</gene>
<organism evidence="2 3">
    <name type="scientific">Ephemerocybe angulata</name>
    <dbReference type="NCBI Taxonomy" id="980116"/>
    <lineage>
        <taxon>Eukaryota</taxon>
        <taxon>Fungi</taxon>
        <taxon>Dikarya</taxon>
        <taxon>Basidiomycota</taxon>
        <taxon>Agaricomycotina</taxon>
        <taxon>Agaricomycetes</taxon>
        <taxon>Agaricomycetidae</taxon>
        <taxon>Agaricales</taxon>
        <taxon>Agaricineae</taxon>
        <taxon>Psathyrellaceae</taxon>
        <taxon>Ephemerocybe</taxon>
    </lineage>
</organism>
<protein>
    <submittedName>
        <fullName evidence="2">Uncharacterized protein</fullName>
    </submittedName>
</protein>
<evidence type="ECO:0000313" key="2">
    <source>
        <dbReference type="EMBL" id="KAF6744963.1"/>
    </source>
</evidence>
<feature type="region of interest" description="Disordered" evidence="1">
    <location>
        <begin position="103"/>
        <end position="161"/>
    </location>
</feature>
<dbReference type="AlphaFoldDB" id="A0A8H6LV24"/>
<name>A0A8H6LV24_9AGAR</name>
<accession>A0A8H6LV24</accession>
<keyword evidence="3" id="KW-1185">Reference proteome</keyword>
<proteinExistence type="predicted"/>
<comment type="caution">
    <text evidence="2">The sequence shown here is derived from an EMBL/GenBank/DDBJ whole genome shotgun (WGS) entry which is preliminary data.</text>
</comment>
<feature type="compositionally biased region" description="Low complexity" evidence="1">
    <location>
        <begin position="120"/>
        <end position="131"/>
    </location>
</feature>
<feature type="compositionally biased region" description="Polar residues" evidence="1">
    <location>
        <begin position="133"/>
        <end position="142"/>
    </location>
</feature>
<evidence type="ECO:0000256" key="1">
    <source>
        <dbReference type="SAM" id="MobiDB-lite"/>
    </source>
</evidence>
<dbReference type="Proteomes" id="UP000521943">
    <property type="component" value="Unassembled WGS sequence"/>
</dbReference>
<reference evidence="2 3" key="1">
    <citation type="submission" date="2020-07" db="EMBL/GenBank/DDBJ databases">
        <title>Comparative genomics of pyrophilous fungi reveals a link between fire events and developmental genes.</title>
        <authorList>
            <consortium name="DOE Joint Genome Institute"/>
            <person name="Steindorff A.S."/>
            <person name="Carver A."/>
            <person name="Calhoun S."/>
            <person name="Stillman K."/>
            <person name="Liu H."/>
            <person name="Lipzen A."/>
            <person name="Pangilinan J."/>
            <person name="Labutti K."/>
            <person name="Bruns T.D."/>
            <person name="Grigoriev I.V."/>
        </authorList>
    </citation>
    <scope>NUCLEOTIDE SEQUENCE [LARGE SCALE GENOMIC DNA]</scope>
    <source>
        <strain evidence="2 3">CBS 144469</strain>
    </source>
</reference>
<sequence length="225" mass="24707">MLGYAAEILASFDGHIAECDEGRHELLTLSHTTDLIIFLLTHTDKETGEHYNDFARPRDPHSEDVLRSMTARIASFSSISRRAILDSILSRAKEIDARYRSGSIGGAGRDCGQPRQSQLSSKASPKPCAASVIDSSKTQQGSKDGRSSPIAQPPLFWKSPDGKVDPRLTACVKEMEANPGRSILVEGIFPFISDEKFIHLLVVMKALSLGGQERYRIVTNVIRVV</sequence>
<evidence type="ECO:0000313" key="3">
    <source>
        <dbReference type="Proteomes" id="UP000521943"/>
    </source>
</evidence>
<dbReference type="EMBL" id="JACGCI010000112">
    <property type="protein sequence ID" value="KAF6744963.1"/>
    <property type="molecule type" value="Genomic_DNA"/>
</dbReference>